<keyword evidence="3" id="KW-0444">Lipid biosynthesis</keyword>
<evidence type="ECO:0000256" key="4">
    <source>
        <dbReference type="ARBA" id="ARBA00022692"/>
    </source>
</evidence>
<evidence type="ECO:0000313" key="17">
    <source>
        <dbReference type="Proteomes" id="UP000071778"/>
    </source>
</evidence>
<dbReference type="Pfam" id="PF04116">
    <property type="entry name" value="FA_hydroxylase"/>
    <property type="match status" value="1"/>
</dbReference>
<dbReference type="GO" id="GO:0006633">
    <property type="term" value="P:fatty acid biosynthetic process"/>
    <property type="evidence" value="ECO:0007669"/>
    <property type="project" value="UniProtKB-KW"/>
</dbReference>
<keyword evidence="12 14" id="KW-0472">Membrane</keyword>
<feature type="transmembrane region" description="Helical" evidence="14">
    <location>
        <begin position="103"/>
        <end position="121"/>
    </location>
</feature>
<dbReference type="AlphaFoldDB" id="A0A127PWM2"/>
<evidence type="ECO:0000256" key="13">
    <source>
        <dbReference type="ARBA" id="ARBA00023160"/>
    </source>
</evidence>
<keyword evidence="9 14" id="KW-1133">Transmembrane helix</keyword>
<comment type="subcellular location">
    <subcellularLocation>
        <location evidence="2">Endoplasmic reticulum membrane</location>
        <topology evidence="2">Multi-pass membrane protein</topology>
    </subcellularLocation>
</comment>
<organism evidence="16 17">
    <name type="scientific">Collimonas arenae</name>
    <dbReference type="NCBI Taxonomy" id="279058"/>
    <lineage>
        <taxon>Bacteria</taxon>
        <taxon>Pseudomonadati</taxon>
        <taxon>Pseudomonadota</taxon>
        <taxon>Betaproteobacteria</taxon>
        <taxon>Burkholderiales</taxon>
        <taxon>Oxalobacteraceae</taxon>
        <taxon>Collimonas</taxon>
    </lineage>
</organism>
<evidence type="ECO:0000256" key="10">
    <source>
        <dbReference type="ARBA" id="ARBA00023002"/>
    </source>
</evidence>
<dbReference type="Proteomes" id="UP000071778">
    <property type="component" value="Chromosome"/>
</dbReference>
<name>A0A127PWM2_9BURK</name>
<feature type="transmembrane region" description="Helical" evidence="14">
    <location>
        <begin position="12"/>
        <end position="30"/>
    </location>
</feature>
<dbReference type="GO" id="GO:0080132">
    <property type="term" value="F:fatty acid 2-hydroxylase activity"/>
    <property type="evidence" value="ECO:0007669"/>
    <property type="project" value="InterPro"/>
</dbReference>
<feature type="transmembrane region" description="Helical" evidence="14">
    <location>
        <begin position="77"/>
        <end position="97"/>
    </location>
</feature>
<evidence type="ECO:0000256" key="3">
    <source>
        <dbReference type="ARBA" id="ARBA00022516"/>
    </source>
</evidence>
<proteinExistence type="predicted"/>
<feature type="domain" description="Fatty acid hydroxylase" evidence="15">
    <location>
        <begin position="40"/>
        <end position="162"/>
    </location>
</feature>
<dbReference type="InterPro" id="IPR014430">
    <property type="entry name" value="Scs7"/>
</dbReference>
<dbReference type="GO" id="GO:0005506">
    <property type="term" value="F:iron ion binding"/>
    <property type="evidence" value="ECO:0007669"/>
    <property type="project" value="InterPro"/>
</dbReference>
<dbReference type="GO" id="GO:0016020">
    <property type="term" value="C:membrane"/>
    <property type="evidence" value="ECO:0007669"/>
    <property type="project" value="InterPro"/>
</dbReference>
<dbReference type="PATRIC" id="fig|279058.17.peg.4799"/>
<evidence type="ECO:0000256" key="7">
    <source>
        <dbReference type="ARBA" id="ARBA00022832"/>
    </source>
</evidence>
<dbReference type="RefSeq" id="WP_061534956.1">
    <property type="nucleotide sequence ID" value="NZ_CP013233.1"/>
</dbReference>
<evidence type="ECO:0000313" key="16">
    <source>
        <dbReference type="EMBL" id="AMP12116.1"/>
    </source>
</evidence>
<keyword evidence="7" id="KW-0276">Fatty acid metabolism</keyword>
<dbReference type="PANTHER" id="PTHR12863">
    <property type="entry name" value="FATTY ACID HYDROXYLASE"/>
    <property type="match status" value="1"/>
</dbReference>
<evidence type="ECO:0000256" key="9">
    <source>
        <dbReference type="ARBA" id="ARBA00022989"/>
    </source>
</evidence>
<evidence type="ECO:0000256" key="2">
    <source>
        <dbReference type="ARBA" id="ARBA00004477"/>
    </source>
</evidence>
<evidence type="ECO:0000256" key="6">
    <source>
        <dbReference type="ARBA" id="ARBA00022824"/>
    </source>
</evidence>
<keyword evidence="8" id="KW-0862">Zinc</keyword>
<keyword evidence="6" id="KW-0256">Endoplasmic reticulum</keyword>
<gene>
    <name evidence="16" type="ORF">CAter282_4456</name>
</gene>
<reference evidence="16 17" key="1">
    <citation type="submission" date="2015-11" db="EMBL/GenBank/DDBJ databases">
        <title>Exploring the genomic traits of fungus-feeding bacterial genus Collimonas.</title>
        <authorList>
            <person name="Song C."/>
            <person name="Schmidt R."/>
            <person name="de Jager V."/>
            <person name="Krzyzanowska D."/>
            <person name="Jongedijk E."/>
            <person name="Cankar K."/>
            <person name="Beekwilder J."/>
            <person name="van Veen A."/>
            <person name="de Boer W."/>
            <person name="van Veen J.A."/>
            <person name="Garbeva P."/>
        </authorList>
    </citation>
    <scope>NUCLEOTIDE SEQUENCE [LARGE SCALE GENOMIC DNA]</scope>
    <source>
        <strain evidence="16 17">Ter282</strain>
    </source>
</reference>
<keyword evidence="17" id="KW-1185">Reference proteome</keyword>
<evidence type="ECO:0000256" key="8">
    <source>
        <dbReference type="ARBA" id="ARBA00022833"/>
    </source>
</evidence>
<accession>A0A127PWM2</accession>
<feature type="transmembrane region" description="Helical" evidence="14">
    <location>
        <begin position="36"/>
        <end position="57"/>
    </location>
</feature>
<protein>
    <submittedName>
        <fullName evidence="16">Fatty acid hydroxylase superfamily protein</fullName>
    </submittedName>
</protein>
<evidence type="ECO:0000256" key="14">
    <source>
        <dbReference type="SAM" id="Phobius"/>
    </source>
</evidence>
<keyword evidence="13" id="KW-0275">Fatty acid biosynthesis</keyword>
<sequence>MALSKRWQLSAFEYHVDFITVPALFALAIWLGPISIWQIVAGALLWSLMEYGIHRFLFHKYFRRDHWAHHVNPSEYIGISGLQVALAYLVALLPAYWLGLTSLYAGVLIGYMAYITIHYVMHRPQSWLYRCIGMLIKNHDMHHQKGIEKNFGVTSPLWDWIFFSYAAPSSASAGKNPADDKQK</sequence>
<dbReference type="OrthoDB" id="5291370at2"/>
<keyword evidence="5" id="KW-0479">Metal-binding</keyword>
<keyword evidence="10" id="KW-0560">Oxidoreductase</keyword>
<evidence type="ECO:0000256" key="1">
    <source>
        <dbReference type="ARBA" id="ARBA00001947"/>
    </source>
</evidence>
<keyword evidence="4 14" id="KW-0812">Transmembrane</keyword>
<keyword evidence="11" id="KW-0443">Lipid metabolism</keyword>
<dbReference type="InterPro" id="IPR006694">
    <property type="entry name" value="Fatty_acid_hydroxylase"/>
</dbReference>
<dbReference type="EMBL" id="CP013235">
    <property type="protein sequence ID" value="AMP12116.1"/>
    <property type="molecule type" value="Genomic_DNA"/>
</dbReference>
<evidence type="ECO:0000259" key="15">
    <source>
        <dbReference type="Pfam" id="PF04116"/>
    </source>
</evidence>
<evidence type="ECO:0000256" key="5">
    <source>
        <dbReference type="ARBA" id="ARBA00022723"/>
    </source>
</evidence>
<evidence type="ECO:0000256" key="12">
    <source>
        <dbReference type="ARBA" id="ARBA00023136"/>
    </source>
</evidence>
<dbReference type="PANTHER" id="PTHR12863:SF1">
    <property type="entry name" value="FATTY ACID 2-HYDROXYLASE"/>
    <property type="match status" value="1"/>
</dbReference>
<comment type="cofactor">
    <cofactor evidence="1">
        <name>Zn(2+)</name>
        <dbReference type="ChEBI" id="CHEBI:29105"/>
    </cofactor>
</comment>
<evidence type="ECO:0000256" key="11">
    <source>
        <dbReference type="ARBA" id="ARBA00023098"/>
    </source>
</evidence>